<gene>
    <name evidence="1" type="ORF">GCM10011391_14300</name>
</gene>
<proteinExistence type="predicted"/>
<dbReference type="AlphaFoldDB" id="A0A8J2VP24"/>
<evidence type="ECO:0008006" key="3">
    <source>
        <dbReference type="Google" id="ProtNLM"/>
    </source>
</evidence>
<dbReference type="InterPro" id="IPR036249">
    <property type="entry name" value="Thioredoxin-like_sf"/>
</dbReference>
<dbReference type="RefSeq" id="WP_373285703.1">
    <property type="nucleotide sequence ID" value="NZ_BMIR01000005.1"/>
</dbReference>
<reference evidence="1" key="1">
    <citation type="journal article" date="2014" name="Int. J. Syst. Evol. Microbiol.">
        <title>Complete genome sequence of Corynebacterium casei LMG S-19264T (=DSM 44701T), isolated from a smear-ripened cheese.</title>
        <authorList>
            <consortium name="US DOE Joint Genome Institute (JGI-PGF)"/>
            <person name="Walter F."/>
            <person name="Albersmeier A."/>
            <person name="Kalinowski J."/>
            <person name="Ruckert C."/>
        </authorList>
    </citation>
    <scope>NUCLEOTIDE SEQUENCE</scope>
    <source>
        <strain evidence="1">CGMCC 1.15371</strain>
    </source>
</reference>
<dbReference type="Gene3D" id="3.40.30.10">
    <property type="entry name" value="Glutaredoxin"/>
    <property type="match status" value="1"/>
</dbReference>
<comment type="caution">
    <text evidence="1">The sequence shown here is derived from an EMBL/GenBank/DDBJ whole genome shotgun (WGS) entry which is preliminary data.</text>
</comment>
<accession>A0A8J2VP24</accession>
<dbReference type="PROSITE" id="PS51354">
    <property type="entry name" value="GLUTAREDOXIN_2"/>
    <property type="match status" value="1"/>
</dbReference>
<evidence type="ECO:0000313" key="1">
    <source>
        <dbReference type="EMBL" id="GGE36619.1"/>
    </source>
</evidence>
<protein>
    <recommendedName>
        <fullName evidence="3">Glutaredoxin family protein</fullName>
    </recommendedName>
</protein>
<dbReference type="PANTHER" id="PTHR33558:SF1">
    <property type="entry name" value="GLUTAREDOXIN-LIKE PROTEIN C5ORF63 HOMOLOG"/>
    <property type="match status" value="1"/>
</dbReference>
<keyword evidence="2" id="KW-1185">Reference proteome</keyword>
<dbReference type="SUPFAM" id="SSF52833">
    <property type="entry name" value="Thioredoxin-like"/>
    <property type="match status" value="1"/>
</dbReference>
<sequence length="86" mass="9925">MNMIQPKIILYSKERCPLCDEVKAWLDLLCEAHDLSYKEIDIYSDDALLEQYQLMIPVVAVDGEVAAAGRISYQEIEKTLMPYIKK</sequence>
<dbReference type="EMBL" id="BMIR01000005">
    <property type="protein sequence ID" value="GGE36619.1"/>
    <property type="molecule type" value="Genomic_DNA"/>
</dbReference>
<reference evidence="1" key="2">
    <citation type="submission" date="2020-09" db="EMBL/GenBank/DDBJ databases">
        <authorList>
            <person name="Sun Q."/>
            <person name="Zhou Y."/>
        </authorList>
    </citation>
    <scope>NUCLEOTIDE SEQUENCE</scope>
    <source>
        <strain evidence="1">CGMCC 1.15371</strain>
    </source>
</reference>
<organism evidence="1 2">
    <name type="scientific">Pullulanibacillus camelliae</name>
    <dbReference type="NCBI Taxonomy" id="1707096"/>
    <lineage>
        <taxon>Bacteria</taxon>
        <taxon>Bacillati</taxon>
        <taxon>Bacillota</taxon>
        <taxon>Bacilli</taxon>
        <taxon>Bacillales</taxon>
        <taxon>Sporolactobacillaceae</taxon>
        <taxon>Pullulanibacillus</taxon>
    </lineage>
</organism>
<evidence type="ECO:0000313" key="2">
    <source>
        <dbReference type="Proteomes" id="UP000628775"/>
    </source>
</evidence>
<dbReference type="PANTHER" id="PTHR33558">
    <property type="entry name" value="GLUTAREDOXIN-LIKE PROTEIN C5ORF63 HOMOLOG"/>
    <property type="match status" value="1"/>
</dbReference>
<dbReference type="InterPro" id="IPR052565">
    <property type="entry name" value="Glutaredoxin-like_YDR286C"/>
</dbReference>
<dbReference type="Pfam" id="PF05768">
    <property type="entry name" value="Glrx-like"/>
    <property type="match status" value="1"/>
</dbReference>
<dbReference type="Proteomes" id="UP000628775">
    <property type="component" value="Unassembled WGS sequence"/>
</dbReference>
<dbReference type="InterPro" id="IPR008554">
    <property type="entry name" value="Glutaredoxin-like"/>
</dbReference>
<name>A0A8J2VP24_9BACL</name>